<keyword evidence="2" id="KW-1185">Reference proteome</keyword>
<dbReference type="SUPFAM" id="SSF54060">
    <property type="entry name" value="His-Me finger endonucleases"/>
    <property type="match status" value="1"/>
</dbReference>
<sequence>MGRENKSERNYLLQHRYAITEDDFARMLARQGGLCAICRVVPGTFVDHCRATGQVRGVLCFNCDNGLGHFADSTVVLELAALSGGGGALAGLGGAA</sequence>
<dbReference type="Pfam" id="PF02945">
    <property type="entry name" value="Endonuclease_7"/>
    <property type="match status" value="1"/>
</dbReference>
<comment type="caution">
    <text evidence="1">The sequence shown here is derived from an EMBL/GenBank/DDBJ whole genome shotgun (WGS) entry which is preliminary data.</text>
</comment>
<dbReference type="Gene3D" id="3.40.1800.10">
    <property type="entry name" value="His-Me finger endonucleases"/>
    <property type="match status" value="1"/>
</dbReference>
<dbReference type="InterPro" id="IPR038563">
    <property type="entry name" value="Endonuclease_7_sf"/>
</dbReference>
<name>A0ABX1B4F5_9ACTN</name>
<dbReference type="InterPro" id="IPR044925">
    <property type="entry name" value="His-Me_finger_sf"/>
</dbReference>
<evidence type="ECO:0008006" key="3">
    <source>
        <dbReference type="Google" id="ProtNLM"/>
    </source>
</evidence>
<accession>A0ABX1B4F5</accession>
<protein>
    <recommendedName>
        <fullName evidence="3">Recombination endonuclease VII</fullName>
    </recommendedName>
</protein>
<reference evidence="1 2" key="1">
    <citation type="submission" date="2020-03" db="EMBL/GenBank/DDBJ databases">
        <title>WGS of actinomycetes isolated from Thailand.</title>
        <authorList>
            <person name="Thawai C."/>
        </authorList>
    </citation>
    <scope>NUCLEOTIDE SEQUENCE [LARGE SCALE GENOMIC DNA]</scope>
    <source>
        <strain evidence="1 2">FMUSA5-5</strain>
    </source>
</reference>
<proteinExistence type="predicted"/>
<evidence type="ECO:0000313" key="2">
    <source>
        <dbReference type="Proteomes" id="UP000696294"/>
    </source>
</evidence>
<dbReference type="InterPro" id="IPR004211">
    <property type="entry name" value="Endonuclease_7"/>
</dbReference>
<evidence type="ECO:0000313" key="1">
    <source>
        <dbReference type="EMBL" id="NJP91402.1"/>
    </source>
</evidence>
<dbReference type="RefSeq" id="WP_168010775.1">
    <property type="nucleotide sequence ID" value="NZ_JAATEP010000011.1"/>
</dbReference>
<dbReference type="EMBL" id="JAATEP010000011">
    <property type="protein sequence ID" value="NJP91402.1"/>
    <property type="molecule type" value="Genomic_DNA"/>
</dbReference>
<organism evidence="1 2">
    <name type="scientific">Nonomuraea composti</name>
    <dbReference type="NCBI Taxonomy" id="2720023"/>
    <lineage>
        <taxon>Bacteria</taxon>
        <taxon>Bacillati</taxon>
        <taxon>Actinomycetota</taxon>
        <taxon>Actinomycetes</taxon>
        <taxon>Streptosporangiales</taxon>
        <taxon>Streptosporangiaceae</taxon>
        <taxon>Nonomuraea</taxon>
    </lineage>
</organism>
<gene>
    <name evidence="1" type="ORF">HCN51_18370</name>
</gene>
<dbReference type="Proteomes" id="UP000696294">
    <property type="component" value="Unassembled WGS sequence"/>
</dbReference>